<dbReference type="Proteomes" id="UP000231279">
    <property type="component" value="Unassembled WGS sequence"/>
</dbReference>
<dbReference type="PANTHER" id="PTHR36078">
    <property type="entry name" value="BNACNNG21220D PROTEIN"/>
    <property type="match status" value="1"/>
</dbReference>
<sequence>MSKYFSDKTIFGGNIYDVKSNIEGQTISAGRFPPYQSFVDPTIFLELIRKESSSSDETSISSNSNRKP</sequence>
<dbReference type="PANTHER" id="PTHR36078:SF2">
    <property type="entry name" value="OS09G0473966 PROTEIN"/>
    <property type="match status" value="1"/>
</dbReference>
<name>A0A2G9G124_9LAMI</name>
<protein>
    <submittedName>
        <fullName evidence="1">Uncharacterized protein</fullName>
    </submittedName>
</protein>
<evidence type="ECO:0000313" key="1">
    <source>
        <dbReference type="EMBL" id="PIM99026.1"/>
    </source>
</evidence>
<reference evidence="2" key="1">
    <citation type="journal article" date="2018" name="Gigascience">
        <title>Genome assembly of the Pink Ipe (Handroanthus impetiginosus, Bignoniaceae), a highly valued, ecologically keystone Neotropical timber forest tree.</title>
        <authorList>
            <person name="Silva-Junior O.B."/>
            <person name="Grattapaglia D."/>
            <person name="Novaes E."/>
            <person name="Collevatti R.G."/>
        </authorList>
    </citation>
    <scope>NUCLEOTIDE SEQUENCE [LARGE SCALE GENOMIC DNA]</scope>
    <source>
        <strain evidence="2">cv. UFG-1</strain>
    </source>
</reference>
<gene>
    <name evidence="1" type="ORF">CDL12_28484</name>
</gene>
<accession>A0A2G9G124</accession>
<proteinExistence type="predicted"/>
<comment type="caution">
    <text evidence="1">The sequence shown here is derived from an EMBL/GenBank/DDBJ whole genome shotgun (WGS) entry which is preliminary data.</text>
</comment>
<dbReference type="AlphaFoldDB" id="A0A2G9G124"/>
<keyword evidence="2" id="KW-1185">Reference proteome</keyword>
<organism evidence="1 2">
    <name type="scientific">Handroanthus impetiginosus</name>
    <dbReference type="NCBI Taxonomy" id="429701"/>
    <lineage>
        <taxon>Eukaryota</taxon>
        <taxon>Viridiplantae</taxon>
        <taxon>Streptophyta</taxon>
        <taxon>Embryophyta</taxon>
        <taxon>Tracheophyta</taxon>
        <taxon>Spermatophyta</taxon>
        <taxon>Magnoliopsida</taxon>
        <taxon>eudicotyledons</taxon>
        <taxon>Gunneridae</taxon>
        <taxon>Pentapetalae</taxon>
        <taxon>asterids</taxon>
        <taxon>lamiids</taxon>
        <taxon>Lamiales</taxon>
        <taxon>Bignoniaceae</taxon>
        <taxon>Crescentiina</taxon>
        <taxon>Tabebuia alliance</taxon>
        <taxon>Handroanthus</taxon>
    </lineage>
</organism>
<dbReference type="EMBL" id="NKXS01007873">
    <property type="protein sequence ID" value="PIM99026.1"/>
    <property type="molecule type" value="Genomic_DNA"/>
</dbReference>
<dbReference type="OrthoDB" id="1669448at2759"/>
<evidence type="ECO:0000313" key="2">
    <source>
        <dbReference type="Proteomes" id="UP000231279"/>
    </source>
</evidence>